<evidence type="ECO:0000256" key="1">
    <source>
        <dbReference type="ARBA" id="ARBA00001933"/>
    </source>
</evidence>
<organism evidence="6 7">
    <name type="scientific">Wenzhouxiangella sediminis</name>
    <dbReference type="NCBI Taxonomy" id="1792836"/>
    <lineage>
        <taxon>Bacteria</taxon>
        <taxon>Pseudomonadati</taxon>
        <taxon>Pseudomonadota</taxon>
        <taxon>Gammaproteobacteria</taxon>
        <taxon>Chromatiales</taxon>
        <taxon>Wenzhouxiangellaceae</taxon>
        <taxon>Wenzhouxiangella</taxon>
    </lineage>
</organism>
<evidence type="ECO:0000256" key="4">
    <source>
        <dbReference type="RuleBase" id="RU004504"/>
    </source>
</evidence>
<feature type="domain" description="Aminotransferase class V" evidence="5">
    <location>
        <begin position="59"/>
        <end position="360"/>
    </location>
</feature>
<evidence type="ECO:0000256" key="3">
    <source>
        <dbReference type="RuleBase" id="RU004075"/>
    </source>
</evidence>
<evidence type="ECO:0000259" key="5">
    <source>
        <dbReference type="Pfam" id="PF00266"/>
    </source>
</evidence>
<dbReference type="Gene3D" id="3.40.640.10">
    <property type="entry name" value="Type I PLP-dependent aspartate aminotransferase-like (Major domain)"/>
    <property type="match status" value="1"/>
</dbReference>
<protein>
    <submittedName>
        <fullName evidence="6">Aminotransferase class V-fold PLP-dependent enzyme</fullName>
    </submittedName>
</protein>
<dbReference type="Pfam" id="PF00266">
    <property type="entry name" value="Aminotran_5"/>
    <property type="match status" value="1"/>
</dbReference>
<dbReference type="InterPro" id="IPR020578">
    <property type="entry name" value="Aminotrans_V_PyrdxlP_BS"/>
</dbReference>
<dbReference type="PROSITE" id="PS00595">
    <property type="entry name" value="AA_TRANSFER_CLASS_5"/>
    <property type="match status" value="1"/>
</dbReference>
<dbReference type="InterPro" id="IPR015424">
    <property type="entry name" value="PyrdxlP-dep_Trfase"/>
</dbReference>
<reference evidence="6 7" key="1">
    <citation type="submission" date="2018-08" db="EMBL/GenBank/DDBJ databases">
        <title>Wenzhouxiangella salilacus sp. nov., a novel bacterium isolated from a saline lake in Xinjiang Province, China.</title>
        <authorList>
            <person name="Han S."/>
        </authorList>
    </citation>
    <scope>NUCLEOTIDE SEQUENCE [LARGE SCALE GENOMIC DNA]</scope>
    <source>
        <strain evidence="6 7">XDB06</strain>
    </source>
</reference>
<keyword evidence="2" id="KW-0663">Pyridoxal phosphate</keyword>
<name>A0A3E1KB17_9GAMM</name>
<gene>
    <name evidence="6" type="ORF">DZC52_05625</name>
</gene>
<keyword evidence="6" id="KW-0808">Transferase</keyword>
<dbReference type="InterPro" id="IPR015422">
    <property type="entry name" value="PyrdxlP-dep_Trfase_small"/>
</dbReference>
<keyword evidence="7" id="KW-1185">Reference proteome</keyword>
<evidence type="ECO:0000256" key="2">
    <source>
        <dbReference type="ARBA" id="ARBA00022898"/>
    </source>
</evidence>
<dbReference type="GO" id="GO:0008483">
    <property type="term" value="F:transaminase activity"/>
    <property type="evidence" value="ECO:0007669"/>
    <property type="project" value="UniProtKB-KW"/>
</dbReference>
<dbReference type="AlphaFoldDB" id="A0A3E1KB17"/>
<keyword evidence="6" id="KW-0032">Aminotransferase</keyword>
<dbReference type="Gene3D" id="3.90.1150.10">
    <property type="entry name" value="Aspartate Aminotransferase, domain 1"/>
    <property type="match status" value="1"/>
</dbReference>
<dbReference type="PANTHER" id="PTHR43586">
    <property type="entry name" value="CYSTEINE DESULFURASE"/>
    <property type="match status" value="1"/>
</dbReference>
<dbReference type="Proteomes" id="UP000260351">
    <property type="component" value="Unassembled WGS sequence"/>
</dbReference>
<comment type="cofactor">
    <cofactor evidence="1 4">
        <name>pyridoxal 5'-phosphate</name>
        <dbReference type="ChEBI" id="CHEBI:597326"/>
    </cofactor>
</comment>
<comment type="caution">
    <text evidence="6">The sequence shown here is derived from an EMBL/GenBank/DDBJ whole genome shotgun (WGS) entry which is preliminary data.</text>
</comment>
<dbReference type="InterPro" id="IPR000192">
    <property type="entry name" value="Aminotrans_V_dom"/>
</dbReference>
<evidence type="ECO:0000313" key="6">
    <source>
        <dbReference type="EMBL" id="RFF31071.1"/>
    </source>
</evidence>
<evidence type="ECO:0000313" key="7">
    <source>
        <dbReference type="Proteomes" id="UP000260351"/>
    </source>
</evidence>
<comment type="similarity">
    <text evidence="3">Belongs to the class-V pyridoxal-phosphate-dependent aminotransferase family.</text>
</comment>
<dbReference type="EMBL" id="QUZK01000023">
    <property type="protein sequence ID" value="RFF31071.1"/>
    <property type="molecule type" value="Genomic_DNA"/>
</dbReference>
<dbReference type="PANTHER" id="PTHR43586:SF15">
    <property type="entry name" value="BLR3095 PROTEIN"/>
    <property type="match status" value="1"/>
</dbReference>
<accession>A0A3E1KB17</accession>
<dbReference type="InterPro" id="IPR015421">
    <property type="entry name" value="PyrdxlP-dep_Trfase_major"/>
</dbReference>
<proteinExistence type="inferred from homology"/>
<sequence length="400" mass="43234">MTDRAELGSRALFELLETDVYVNHASLSPPSRPVRDAVAATLGGYASQGMAWYVKEVERRERLRDRLARLIGAPQGSVGLVANTSAGIIDIALGLPWQRGERVLLFDGEFPTNVTPWQQAARRHDLELVWMSADDFRTEREAALARLEAELVRGIRLVAVSAVQFTSGQRMPLEAMGELCRAHGAELFVDAIQAVGIVPLDVAAMGIDYLACGSHKWLMAPEGVGFLYVAPARADALEPYMAGWLSHEDAFAFLTRAPGELRYDRPFRTGALMAEAGTPNTIGAAGLDASLDLIEQIGVAAILEHVQAWHDALEPALVERGFESARMDTPSGRSGILSVRPEDPSQSPAWVQALAARGVACASPDGWIRFSPHWPNALDETPRVLSAIDAILADGGPSQE</sequence>
<dbReference type="SUPFAM" id="SSF53383">
    <property type="entry name" value="PLP-dependent transferases"/>
    <property type="match status" value="1"/>
</dbReference>
<dbReference type="OrthoDB" id="9764293at2"/>
<dbReference type="RefSeq" id="WP_116650150.1">
    <property type="nucleotide sequence ID" value="NZ_QUZK01000023.1"/>
</dbReference>